<gene>
    <name evidence="2" type="ORF">E2K98_24735</name>
</gene>
<protein>
    <submittedName>
        <fullName evidence="2">Uncharacterized protein</fullName>
    </submittedName>
</protein>
<evidence type="ECO:0000256" key="1">
    <source>
        <dbReference type="SAM" id="Phobius"/>
    </source>
</evidence>
<keyword evidence="1" id="KW-1133">Transmembrane helix</keyword>
<name>A0A4R5VLP4_9BACI</name>
<reference evidence="2 3" key="1">
    <citation type="submission" date="2019-03" db="EMBL/GenBank/DDBJ databases">
        <title>Bacillus niacini sp. nov. a Nicotinate-Metabolizing Mesophile Isolated from Soil.</title>
        <authorList>
            <person name="Zhang G."/>
        </authorList>
    </citation>
    <scope>NUCLEOTIDE SEQUENCE [LARGE SCALE GENOMIC DNA]</scope>
    <source>
        <strain evidence="2 3">WN066</strain>
    </source>
</reference>
<evidence type="ECO:0000313" key="3">
    <source>
        <dbReference type="Proteomes" id="UP000295132"/>
    </source>
</evidence>
<dbReference type="AlphaFoldDB" id="A0A4R5VLP4"/>
<organism evidence="2 3">
    <name type="scientific">Bacillus salipaludis</name>
    <dbReference type="NCBI Taxonomy" id="2547811"/>
    <lineage>
        <taxon>Bacteria</taxon>
        <taxon>Bacillati</taxon>
        <taxon>Bacillota</taxon>
        <taxon>Bacilli</taxon>
        <taxon>Bacillales</taxon>
        <taxon>Bacillaceae</taxon>
        <taxon>Bacillus</taxon>
    </lineage>
</organism>
<dbReference type="EMBL" id="SMYO01000017">
    <property type="protein sequence ID" value="TDK58127.1"/>
    <property type="molecule type" value="Genomic_DNA"/>
</dbReference>
<comment type="caution">
    <text evidence="2">The sequence shown here is derived from an EMBL/GenBank/DDBJ whole genome shotgun (WGS) entry which is preliminary data.</text>
</comment>
<keyword evidence="1" id="KW-0812">Transmembrane</keyword>
<keyword evidence="1" id="KW-0472">Membrane</keyword>
<proteinExistence type="predicted"/>
<sequence>MLFGPGMLLAAGATIGIALVDKVCEELGIHWLGTALKLIIPIVGFALAIYFIETNPILRWLK</sequence>
<accession>A0A4R5VLP4</accession>
<feature type="transmembrane region" description="Helical" evidence="1">
    <location>
        <begin position="28"/>
        <end position="52"/>
    </location>
</feature>
<evidence type="ECO:0000313" key="2">
    <source>
        <dbReference type="EMBL" id="TDK58127.1"/>
    </source>
</evidence>
<dbReference type="RefSeq" id="WP_133338946.1">
    <property type="nucleotide sequence ID" value="NZ_SMYO01000017.1"/>
</dbReference>
<dbReference type="Proteomes" id="UP000295132">
    <property type="component" value="Unassembled WGS sequence"/>
</dbReference>